<gene>
    <name evidence="1" type="ORF">HAT86_13780</name>
</gene>
<dbReference type="EMBL" id="JAAORB010000036">
    <property type="protein sequence ID" value="NHQ75525.1"/>
    <property type="molecule type" value="Genomic_DNA"/>
</dbReference>
<evidence type="ECO:0000313" key="1">
    <source>
        <dbReference type="EMBL" id="NHQ75525.1"/>
    </source>
</evidence>
<dbReference type="Proteomes" id="UP000639775">
    <property type="component" value="Unassembled WGS sequence"/>
</dbReference>
<dbReference type="InterPro" id="IPR026286">
    <property type="entry name" value="MaiA/AMDase"/>
</dbReference>
<reference evidence="1" key="1">
    <citation type="submission" date="2020-03" db="EMBL/GenBank/DDBJ databases">
        <title>Roseovarius gahaiensis sp. nov., isolated from Gahai Saline Lake, China.</title>
        <authorList>
            <person name="Sun X."/>
        </authorList>
    </citation>
    <scope>NUCLEOTIDE SEQUENCE</scope>
    <source>
        <strain evidence="1">GH877</strain>
    </source>
</reference>
<dbReference type="Pfam" id="PF17645">
    <property type="entry name" value="Amdase"/>
    <property type="match status" value="1"/>
</dbReference>
<dbReference type="PANTHER" id="PTHR40267:SF1">
    <property type="entry name" value="BLR3294 PROTEIN"/>
    <property type="match status" value="1"/>
</dbReference>
<accession>A0A967BCL3</accession>
<evidence type="ECO:0000313" key="2">
    <source>
        <dbReference type="Proteomes" id="UP000639775"/>
    </source>
</evidence>
<sequence>MPFELDDGAGQGRRLGVIVLSTDTSLEHEAGGTMAGRPVNLLHARIPANAHVTPDDLSTMEAQMTATAARFPQGLAALGYGCTSGATVIGSDRVANLVNAAHPAVPVTDPARAAAAALHHLGVQRIALVSPYVPSVTGPLVALFAQNGIEVLAEASFGQSEDWTVGRITEASTAAAMLDLGRRPGVQAVFSSCTNLRSFGIIDTVEAELGLPVISSNLALLWHMLRLSGVADYHCWGPGRLFQIGGTA</sequence>
<keyword evidence="2" id="KW-1185">Reference proteome</keyword>
<protein>
    <submittedName>
        <fullName evidence="1">Asp/Glu racemase</fullName>
    </submittedName>
</protein>
<dbReference type="PIRSF" id="PIRSF015736">
    <property type="entry name" value="MI"/>
    <property type="match status" value="1"/>
</dbReference>
<dbReference type="PANTHER" id="PTHR40267">
    <property type="entry name" value="BLR3294 PROTEIN"/>
    <property type="match status" value="1"/>
</dbReference>
<comment type="caution">
    <text evidence="1">The sequence shown here is derived from an EMBL/GenBank/DDBJ whole genome shotgun (WGS) entry which is preliminary data.</text>
</comment>
<dbReference type="Gene3D" id="3.40.50.12500">
    <property type="match status" value="1"/>
</dbReference>
<proteinExistence type="predicted"/>
<dbReference type="InterPro" id="IPR053714">
    <property type="entry name" value="Iso_Racemase_Enz_sf"/>
</dbReference>
<name>A0A967BCL3_9RHOB</name>
<dbReference type="AlphaFoldDB" id="A0A967BCL3"/>
<organism evidence="1 2">
    <name type="scientific">Roseovarius gahaiensis</name>
    <dbReference type="NCBI Taxonomy" id="2716691"/>
    <lineage>
        <taxon>Bacteria</taxon>
        <taxon>Pseudomonadati</taxon>
        <taxon>Pseudomonadota</taxon>
        <taxon>Alphaproteobacteria</taxon>
        <taxon>Rhodobacterales</taxon>
        <taxon>Roseobacteraceae</taxon>
        <taxon>Roseovarius</taxon>
    </lineage>
</organism>